<dbReference type="AlphaFoldDB" id="A0A166AED1"/>
<evidence type="ECO:0000256" key="10">
    <source>
        <dbReference type="SAM" id="MobiDB-lite"/>
    </source>
</evidence>
<organism evidence="12 13">
    <name type="scientific">Exidia glandulosa HHB12029</name>
    <dbReference type="NCBI Taxonomy" id="1314781"/>
    <lineage>
        <taxon>Eukaryota</taxon>
        <taxon>Fungi</taxon>
        <taxon>Dikarya</taxon>
        <taxon>Basidiomycota</taxon>
        <taxon>Agaricomycotina</taxon>
        <taxon>Agaricomycetes</taxon>
        <taxon>Auriculariales</taxon>
        <taxon>Exidiaceae</taxon>
        <taxon>Exidia</taxon>
    </lineage>
</organism>
<gene>
    <name evidence="12" type="ORF">EXIGLDRAFT_770254</name>
</gene>
<feature type="region of interest" description="Disordered" evidence="10">
    <location>
        <begin position="54"/>
        <end position="84"/>
    </location>
</feature>
<evidence type="ECO:0000256" key="5">
    <source>
        <dbReference type="ARBA" id="ARBA00022989"/>
    </source>
</evidence>
<dbReference type="InParanoid" id="A0A166AED1"/>
<evidence type="ECO:0000256" key="3">
    <source>
        <dbReference type="ARBA" id="ARBA00022692"/>
    </source>
</evidence>
<sequence>MSANVAWGKFALITAGSIGLGYVLMRTTTPTEEELYNRMAPDIRRKVDAMRAQRARTEAAARGEVSDAEVMQKPDPEKPNWAGR</sequence>
<keyword evidence="13" id="KW-1185">Reference proteome</keyword>
<evidence type="ECO:0008006" key="14">
    <source>
        <dbReference type="Google" id="ProtNLM"/>
    </source>
</evidence>
<keyword evidence="6" id="KW-0496">Mitochondrion</keyword>
<keyword evidence="5 11" id="KW-1133">Transmembrane helix</keyword>
<reference evidence="12 13" key="1">
    <citation type="journal article" date="2016" name="Mol. Biol. Evol.">
        <title>Comparative Genomics of Early-Diverging Mushroom-Forming Fungi Provides Insights into the Origins of Lignocellulose Decay Capabilities.</title>
        <authorList>
            <person name="Nagy L.G."/>
            <person name="Riley R."/>
            <person name="Tritt A."/>
            <person name="Adam C."/>
            <person name="Daum C."/>
            <person name="Floudas D."/>
            <person name="Sun H."/>
            <person name="Yadav J.S."/>
            <person name="Pangilinan J."/>
            <person name="Larsson K.H."/>
            <person name="Matsuura K."/>
            <person name="Barry K."/>
            <person name="Labutti K."/>
            <person name="Kuo R."/>
            <person name="Ohm R.A."/>
            <person name="Bhattacharya S.S."/>
            <person name="Shirouzu T."/>
            <person name="Yoshinaga Y."/>
            <person name="Martin F.M."/>
            <person name="Grigoriev I.V."/>
            <person name="Hibbett D.S."/>
        </authorList>
    </citation>
    <scope>NUCLEOTIDE SEQUENCE [LARGE SCALE GENOMIC DNA]</scope>
    <source>
        <strain evidence="12 13">HHB12029</strain>
    </source>
</reference>
<dbReference type="EMBL" id="KV426035">
    <property type="protein sequence ID" value="KZV91089.1"/>
    <property type="molecule type" value="Genomic_DNA"/>
</dbReference>
<comment type="subcellular location">
    <subcellularLocation>
        <location evidence="1">Mitochondrion inner membrane</location>
        <topology evidence="1">Single-pass membrane protein</topology>
    </subcellularLocation>
</comment>
<comment type="function">
    <text evidence="9">Essential for the assembly of ubiquinol-cytochrome c reductase. It has a direct effect on the correct occurrence of the Rieske protein, core 4, core 5 and apocytochrome b.</text>
</comment>
<evidence type="ECO:0000256" key="7">
    <source>
        <dbReference type="ARBA" id="ARBA00023136"/>
    </source>
</evidence>
<name>A0A166AED1_EXIGL</name>
<dbReference type="InterPro" id="IPR012420">
    <property type="entry name" value="Cbp4"/>
</dbReference>
<evidence type="ECO:0000313" key="12">
    <source>
        <dbReference type="EMBL" id="KZV91089.1"/>
    </source>
</evidence>
<feature type="transmembrane region" description="Helical" evidence="11">
    <location>
        <begin position="6"/>
        <end position="25"/>
    </location>
</feature>
<evidence type="ECO:0000256" key="2">
    <source>
        <dbReference type="ARBA" id="ARBA00006780"/>
    </source>
</evidence>
<dbReference type="OrthoDB" id="5576752at2759"/>
<keyword evidence="3 11" id="KW-0812">Transmembrane</keyword>
<keyword evidence="7 11" id="KW-0472">Membrane</keyword>
<evidence type="ECO:0000256" key="11">
    <source>
        <dbReference type="SAM" id="Phobius"/>
    </source>
</evidence>
<evidence type="ECO:0000256" key="4">
    <source>
        <dbReference type="ARBA" id="ARBA00022792"/>
    </source>
</evidence>
<keyword evidence="4" id="KW-0999">Mitochondrion inner membrane</keyword>
<evidence type="ECO:0000256" key="8">
    <source>
        <dbReference type="ARBA" id="ARBA00023186"/>
    </source>
</evidence>
<evidence type="ECO:0000256" key="1">
    <source>
        <dbReference type="ARBA" id="ARBA00004434"/>
    </source>
</evidence>
<dbReference type="Pfam" id="PF07960">
    <property type="entry name" value="CBP4"/>
    <property type="match status" value="1"/>
</dbReference>
<feature type="compositionally biased region" description="Basic and acidic residues" evidence="10">
    <location>
        <begin position="54"/>
        <end position="78"/>
    </location>
</feature>
<evidence type="ECO:0000256" key="9">
    <source>
        <dbReference type="ARBA" id="ARBA00025413"/>
    </source>
</evidence>
<dbReference type="Proteomes" id="UP000077266">
    <property type="component" value="Unassembled WGS sequence"/>
</dbReference>
<accession>A0A166AED1</accession>
<protein>
    <recommendedName>
        <fullName evidence="14">Cytochrome b mRNA-processing protein 4</fullName>
    </recommendedName>
</protein>
<dbReference type="STRING" id="1314781.A0A166AED1"/>
<keyword evidence="8" id="KW-0143">Chaperone</keyword>
<proteinExistence type="inferred from homology"/>
<dbReference type="GO" id="GO:0005743">
    <property type="term" value="C:mitochondrial inner membrane"/>
    <property type="evidence" value="ECO:0007669"/>
    <property type="project" value="UniProtKB-SubCell"/>
</dbReference>
<evidence type="ECO:0000256" key="6">
    <source>
        <dbReference type="ARBA" id="ARBA00023128"/>
    </source>
</evidence>
<comment type="similarity">
    <text evidence="2">Belongs to the CBP4 family.</text>
</comment>
<evidence type="ECO:0000313" key="13">
    <source>
        <dbReference type="Proteomes" id="UP000077266"/>
    </source>
</evidence>